<dbReference type="InterPro" id="IPR001296">
    <property type="entry name" value="Glyco_trans_1"/>
</dbReference>
<dbReference type="Gene3D" id="3.40.50.2000">
    <property type="entry name" value="Glycogen Phosphorylase B"/>
    <property type="match status" value="1"/>
</dbReference>
<keyword evidence="3" id="KW-1133">Transmembrane helix</keyword>
<gene>
    <name evidence="5" type="ORF">FSB_LOCUS60496</name>
</gene>
<dbReference type="SUPFAM" id="SSF53756">
    <property type="entry name" value="UDP-Glycosyltransferase/glycogen phosphorylase"/>
    <property type="match status" value="1"/>
</dbReference>
<evidence type="ECO:0000313" key="5">
    <source>
        <dbReference type="EMBL" id="SPD32614.1"/>
    </source>
</evidence>
<protein>
    <recommendedName>
        <fullName evidence="4">Glycosyl transferase family 1 domain-containing protein</fullName>
    </recommendedName>
</protein>
<name>A0A2N9J7N9_FAGSY</name>
<sequence length="643" mass="73454">MFPHHGRSYSGLTWQNGKICFLEKILFNNDFKILFLIGFILLSKVTCVVDYAGEYKELFKLFIMFGFVESERMTIARFKSGLRYEIKKEMSHRYLEDFEDAIEMAIQFEKYVKFMKKSMVSKPKHHAELPRLHAEGIKQQGQPVETPKQRTKVPQMEMLIEQHATKSREPGEQAKEPTQQTETSRQLGDDSKQLLESLMEEKSVDENSFEQIHEIQEKDVKFAIVGKEIDKPATIHPTVVPNTSQPVTHIILQHDKVETKEYIMMKEEIEQMKKSVPMLQHVPQDKDMSLAMMVPIIEFVIPEKFNVPIGEKDVPLSSWVQATKKIKNTLSQAFYHVSRMLFKRLGIMLLQHFKTRDRVFSNQGRLMQSVNANGAFDYVHTESVSLPYWRAKLVPNLAVTWHDICISAGEVLVNIYQLPQRNVHVILNGVDDTKFAQDPEAGAGFRRKHGFPVNASLVMGVAGCLVRDKGHPLLYEAFSSIVKQYPGVFLLVAGSGPWRRRYAELGSNVKVLVALEPVELSEFYNALDVFVNPTLRPQGLDLTLIEAMHCGKPVLTPNYPSIVGTVVVNEGFGYTFSPNVKSFVDALEMAIRDGPKLLQRKGMACKEYALSMFTANKMASAYERFFLCMKDTRYCQYPLPTDC</sequence>
<dbReference type="PANTHER" id="PTHR46686">
    <property type="entry name" value="GLYCOSYLTRANSFERASE"/>
    <property type="match status" value="1"/>
</dbReference>
<keyword evidence="1" id="KW-0808">Transferase</keyword>
<evidence type="ECO:0000259" key="4">
    <source>
        <dbReference type="Pfam" id="PF00534"/>
    </source>
</evidence>
<feature type="domain" description="Glycosyl transferase family 1" evidence="4">
    <location>
        <begin position="458"/>
        <end position="597"/>
    </location>
</feature>
<feature type="region of interest" description="Disordered" evidence="2">
    <location>
        <begin position="163"/>
        <end position="189"/>
    </location>
</feature>
<evidence type="ECO:0000256" key="1">
    <source>
        <dbReference type="ARBA" id="ARBA00022676"/>
    </source>
</evidence>
<keyword evidence="3" id="KW-0472">Membrane</keyword>
<feature type="transmembrane region" description="Helical" evidence="3">
    <location>
        <begin position="33"/>
        <end position="53"/>
    </location>
</feature>
<keyword evidence="3" id="KW-0812">Transmembrane</keyword>
<dbReference type="AlphaFoldDB" id="A0A2N9J7N9"/>
<dbReference type="EMBL" id="OIVN01006413">
    <property type="protein sequence ID" value="SPD32614.1"/>
    <property type="molecule type" value="Genomic_DNA"/>
</dbReference>
<dbReference type="PANTHER" id="PTHR46686:SF2">
    <property type="entry name" value="GLYCOSYLTRANSFERASE"/>
    <property type="match status" value="1"/>
</dbReference>
<dbReference type="Pfam" id="PF00534">
    <property type="entry name" value="Glycos_transf_1"/>
    <property type="match status" value="1"/>
</dbReference>
<dbReference type="CDD" id="cd03801">
    <property type="entry name" value="GT4_PimA-like"/>
    <property type="match status" value="1"/>
</dbReference>
<organism evidence="5">
    <name type="scientific">Fagus sylvatica</name>
    <name type="common">Beechnut</name>
    <dbReference type="NCBI Taxonomy" id="28930"/>
    <lineage>
        <taxon>Eukaryota</taxon>
        <taxon>Viridiplantae</taxon>
        <taxon>Streptophyta</taxon>
        <taxon>Embryophyta</taxon>
        <taxon>Tracheophyta</taxon>
        <taxon>Spermatophyta</taxon>
        <taxon>Magnoliopsida</taxon>
        <taxon>eudicotyledons</taxon>
        <taxon>Gunneridae</taxon>
        <taxon>Pentapetalae</taxon>
        <taxon>rosids</taxon>
        <taxon>fabids</taxon>
        <taxon>Fagales</taxon>
        <taxon>Fagaceae</taxon>
        <taxon>Fagus</taxon>
    </lineage>
</organism>
<evidence type="ECO:0000256" key="2">
    <source>
        <dbReference type="SAM" id="MobiDB-lite"/>
    </source>
</evidence>
<proteinExistence type="predicted"/>
<keyword evidence="1" id="KW-0328">Glycosyltransferase</keyword>
<evidence type="ECO:0000256" key="3">
    <source>
        <dbReference type="SAM" id="Phobius"/>
    </source>
</evidence>
<reference evidence="5" key="1">
    <citation type="submission" date="2018-02" db="EMBL/GenBank/DDBJ databases">
        <authorList>
            <person name="Cohen D.B."/>
            <person name="Kent A.D."/>
        </authorList>
    </citation>
    <scope>NUCLEOTIDE SEQUENCE</scope>
</reference>
<accession>A0A2N9J7N9</accession>
<feature type="compositionally biased region" description="Polar residues" evidence="2">
    <location>
        <begin position="176"/>
        <end position="186"/>
    </location>
</feature>
<feature type="compositionally biased region" description="Basic and acidic residues" evidence="2">
    <location>
        <begin position="163"/>
        <end position="175"/>
    </location>
</feature>
<dbReference type="GO" id="GO:0016757">
    <property type="term" value="F:glycosyltransferase activity"/>
    <property type="evidence" value="ECO:0007669"/>
    <property type="project" value="UniProtKB-KW"/>
</dbReference>